<dbReference type="EMBL" id="CP064747">
    <property type="protein sequence ID" value="QPC59510.1"/>
    <property type="molecule type" value="Genomic_DNA"/>
</dbReference>
<evidence type="ECO:0000313" key="4">
    <source>
        <dbReference type="EMBL" id="QPC59510.1"/>
    </source>
</evidence>
<proteinExistence type="predicted"/>
<name>A0A2T4GVK9_FUSCU</name>
<feature type="chain" id="PRO_5036050676" evidence="2">
    <location>
        <begin position="18"/>
        <end position="266"/>
    </location>
</feature>
<feature type="region of interest" description="Disordered" evidence="1">
    <location>
        <begin position="242"/>
        <end position="266"/>
    </location>
</feature>
<gene>
    <name evidence="3" type="ORF">FCULG_00005908</name>
    <name evidence="4" type="ORF">HYE67_001741</name>
</gene>
<feature type="compositionally biased region" description="Basic and acidic residues" evidence="1">
    <location>
        <begin position="242"/>
        <end position="257"/>
    </location>
</feature>
<dbReference type="AlphaFoldDB" id="A0A2T4GVK9"/>
<evidence type="ECO:0000256" key="1">
    <source>
        <dbReference type="SAM" id="MobiDB-lite"/>
    </source>
</evidence>
<evidence type="ECO:0000313" key="5">
    <source>
        <dbReference type="Proteomes" id="UP000241587"/>
    </source>
</evidence>
<accession>A0A2T4GVK9</accession>
<feature type="signal peptide" evidence="2">
    <location>
        <begin position="1"/>
        <end position="17"/>
    </location>
</feature>
<keyword evidence="5" id="KW-1185">Reference proteome</keyword>
<dbReference type="EMBL" id="PVEM01000006">
    <property type="protein sequence ID" value="PTD07580.1"/>
    <property type="molecule type" value="Genomic_DNA"/>
</dbReference>
<organism evidence="3 5">
    <name type="scientific">Fusarium culmorum</name>
    <dbReference type="NCBI Taxonomy" id="5516"/>
    <lineage>
        <taxon>Eukaryota</taxon>
        <taxon>Fungi</taxon>
        <taxon>Dikarya</taxon>
        <taxon>Ascomycota</taxon>
        <taxon>Pezizomycotina</taxon>
        <taxon>Sordariomycetes</taxon>
        <taxon>Hypocreomycetidae</taxon>
        <taxon>Hypocreales</taxon>
        <taxon>Nectriaceae</taxon>
        <taxon>Fusarium</taxon>
    </lineage>
</organism>
<dbReference type="OrthoDB" id="4359806at2759"/>
<evidence type="ECO:0000256" key="2">
    <source>
        <dbReference type="SAM" id="SignalP"/>
    </source>
</evidence>
<reference evidence="3 5" key="1">
    <citation type="submission" date="2018-02" db="EMBL/GenBank/DDBJ databases">
        <title>Fusarium culmorum secondary metabolites in fungal-bacterial-plant interactions.</title>
        <authorList>
            <person name="Schmidt R."/>
        </authorList>
    </citation>
    <scope>NUCLEOTIDE SEQUENCE [LARGE SCALE GENOMIC DNA]</scope>
    <source>
        <strain evidence="3 5">PV</strain>
    </source>
</reference>
<reference evidence="4" key="2">
    <citation type="submission" date="2020-11" db="EMBL/GenBank/DDBJ databases">
        <title>The chromosome-scale genome resource for two endophytic Fusarium species: F. culmorum and F. pseudograminearum.</title>
        <authorList>
            <person name="Yuan Z."/>
        </authorList>
    </citation>
    <scope>NUCLEOTIDE SEQUENCE</scope>
    <source>
        <strain evidence="4">Class2-1B</strain>
    </source>
</reference>
<evidence type="ECO:0000313" key="3">
    <source>
        <dbReference type="EMBL" id="PTD07580.1"/>
    </source>
</evidence>
<keyword evidence="2" id="KW-0732">Signal</keyword>
<dbReference type="Proteomes" id="UP000241587">
    <property type="component" value="Unassembled WGS sequence"/>
</dbReference>
<dbReference type="OMA" id="KEIAWAM"/>
<dbReference type="Proteomes" id="UP000663297">
    <property type="component" value="Chromosome 1"/>
</dbReference>
<sequence>MKVTNVILPLLASQAAAQVIDIQIGDTAALSLMRQATQAEKNGDHARAADLRELLSKSRSSSRDRTRWKTECSVSSNINAEIYVVPDPSRAPKEIAWAMDYLDKYWTTDDGGELPYPGDFDRFMHSDGFRILRTDYKDLPWAVRKYREELLKEGTKMERKFIAELDGVAFFAPGVVTWLAPLFAGSDVKPGQNACEDEIVDFNNWGKKKTGSKDVKFSFNYGGKMQVGNSIVIQVNAKKSVKRESAGKTEGAIKKTVEDEDEAAEL</sequence>
<protein>
    <submittedName>
        <fullName evidence="3">Uncharacterized protein</fullName>
    </submittedName>
</protein>